<dbReference type="eggNOG" id="ENOG502QQBE">
    <property type="taxonomic scope" value="Eukaryota"/>
</dbReference>
<dbReference type="InterPro" id="IPR045079">
    <property type="entry name" value="Oxoprolinase-like"/>
</dbReference>
<dbReference type="FunFam" id="3.40.1610.10:FF:000001">
    <property type="entry name" value="Hydantoinase, putative"/>
    <property type="match status" value="1"/>
</dbReference>
<evidence type="ECO:0000259" key="4">
    <source>
        <dbReference type="Pfam" id="PF20906"/>
    </source>
</evidence>
<dbReference type="InterPro" id="IPR043129">
    <property type="entry name" value="ATPase_NBD"/>
</dbReference>
<dbReference type="Pfam" id="PF05378">
    <property type="entry name" value="Hydant_A_N"/>
    <property type="match status" value="1"/>
</dbReference>
<keyword evidence="6" id="KW-1185">Reference proteome</keyword>
<dbReference type="HOGENOM" id="CLU_007154_0_0_1"/>
<dbReference type="OrthoDB" id="5404895at2759"/>
<evidence type="ECO:0000259" key="2">
    <source>
        <dbReference type="Pfam" id="PF05378"/>
    </source>
</evidence>
<feature type="domain" description="S-Me-THD N-terminal" evidence="3">
    <location>
        <begin position="584"/>
        <end position="742"/>
    </location>
</feature>
<protein>
    <recommendedName>
        <fullName evidence="7">Hydantoinase/oxoprolinase N-terminal domain-containing protein</fullName>
    </recommendedName>
</protein>
<dbReference type="InterPro" id="IPR024071">
    <property type="entry name" value="S-Me-THD_C_sf"/>
</dbReference>
<dbReference type="PANTHER" id="PTHR11365">
    <property type="entry name" value="5-OXOPROLINASE RELATED"/>
    <property type="match status" value="1"/>
</dbReference>
<name>B3S0J6_TRIAD</name>
<gene>
    <name evidence="5" type="ORF">TRIADDRAFT_26861</name>
</gene>
<feature type="domain" description="S-Me-THD-like C-terminal" evidence="4">
    <location>
        <begin position="749"/>
        <end position="942"/>
    </location>
</feature>
<dbReference type="SUPFAM" id="SSF160991">
    <property type="entry name" value="CV3147-like"/>
    <property type="match status" value="1"/>
</dbReference>
<dbReference type="SUPFAM" id="SSF53067">
    <property type="entry name" value="Actin-like ATPase domain"/>
    <property type="match status" value="2"/>
</dbReference>
<dbReference type="InterPro" id="IPR008040">
    <property type="entry name" value="Hydant_A_N"/>
</dbReference>
<dbReference type="Pfam" id="PF20906">
    <property type="entry name" value="S-Me-THD_C"/>
    <property type="match status" value="1"/>
</dbReference>
<dbReference type="STRING" id="10228.B3S0J6"/>
<evidence type="ECO:0000259" key="3">
    <source>
        <dbReference type="Pfam" id="PF06032"/>
    </source>
</evidence>
<evidence type="ECO:0000313" key="6">
    <source>
        <dbReference type="Proteomes" id="UP000009022"/>
    </source>
</evidence>
<dbReference type="EMBL" id="DS985246">
    <property type="protein sequence ID" value="EDV23654.1"/>
    <property type="molecule type" value="Genomic_DNA"/>
</dbReference>
<evidence type="ECO:0000259" key="1">
    <source>
        <dbReference type="Pfam" id="PF01968"/>
    </source>
</evidence>
<dbReference type="Pfam" id="PF01968">
    <property type="entry name" value="Hydantoinase_A"/>
    <property type="match status" value="1"/>
</dbReference>
<sequence length="956" mass="102621">MEKNQSCIIGVDVGGTNTDAVIIREGNVFAWAKSPTSDNVTTGVINAITTCINKAQDKLTDIALTNSICRINIGTTHFINAVIQRRSLAKVAIIRLCRPASTTLPPFSEFPQDLEACINGGIYMVKGGYEFDGRAISEIDTDEIKHCIQDIMDHNIRNIVVSGVFSPVNPQQEKDCASIIHQIFPHCSITMSHTIGHISILERENAAILNESLKPLCYHTINAFRQALSDLNFQCPFYLTQNDGTLISSKQAIQFPVLTFASGSTNSMRGAVYLSGVKDAIVIDIGGTSADVGTIVKGFPREASTRIQVGGVKTNFRLPDVLSIALGGGSIVKQENQHITIGPVSVGFQLLQKALVFGGDTLTTSDIAVAAGLVDMGEKSRVSHLQPELIQKAMNQMKMMLENAIDQVKISVSDVPLILVGGGSVLVNSKDTIQGASTVKLPPYYYVANAVGAALSQISGSIDQVVDLESVERDEAIEQCKSQAISFAVNNGADPSAVEVVEVTELPVTYVAGKALRIKIKAVGDLLLTDTDKLSNAQPTSEGMQNLSTEKSASMKDSEMESELTMKPPTIDPSTGEWLLNEWDIECISIGAGILGCGGGGSPYIGRLRAKRALKEGKKIRVINAHRLGSITNQSGYAVTVAFMGAPLIELEKLSSGDETKNALLGVETLLKANLIPDRNCNALHQADKGNIFITGANLDKPIVDADGMGRAFPELQMFTPTIYGENSCPCCLADCKGNNAISLSCRSAKDLENFMRKHVIQMGCYSGLAFCPMKPSEVLSKCILGSISRSHRLGEAVLTARKNASSPVDAILEKEAGRLLITGKVCDVNRMISGGFITGLIKIQGFTQCEKLDVEIEFQNENLLARSISAGNKAQILACVPDLISIVDSDTGEPITTDNIKYGLRVSVMAIPCASLLRKPEALKVVGPQAFGYDQSVQYQPMPEMIETPRILPLP</sequence>
<dbReference type="Gene3D" id="2.40.390.10">
    <property type="entry name" value="CV3147-like"/>
    <property type="match status" value="1"/>
</dbReference>
<reference evidence="5 6" key="1">
    <citation type="journal article" date="2008" name="Nature">
        <title>The Trichoplax genome and the nature of placozoans.</title>
        <authorList>
            <person name="Srivastava M."/>
            <person name="Begovic E."/>
            <person name="Chapman J."/>
            <person name="Putnam N.H."/>
            <person name="Hellsten U."/>
            <person name="Kawashima T."/>
            <person name="Kuo A."/>
            <person name="Mitros T."/>
            <person name="Salamov A."/>
            <person name="Carpenter M.L."/>
            <person name="Signorovitch A.Y."/>
            <person name="Moreno M.A."/>
            <person name="Kamm K."/>
            <person name="Grimwood J."/>
            <person name="Schmutz J."/>
            <person name="Shapiro H."/>
            <person name="Grigoriev I.V."/>
            <person name="Buss L.W."/>
            <person name="Schierwater B."/>
            <person name="Dellaporta S.L."/>
            <person name="Rokhsar D.S."/>
        </authorList>
    </citation>
    <scope>NUCLEOTIDE SEQUENCE [LARGE SCALE GENOMIC DNA]</scope>
    <source>
        <strain evidence="5 6">Grell-BS-1999</strain>
    </source>
</reference>
<dbReference type="InterPro" id="IPR010318">
    <property type="entry name" value="S-Me-THD_N"/>
</dbReference>
<proteinExistence type="predicted"/>
<dbReference type="PANTHER" id="PTHR11365:SF10">
    <property type="entry name" value="HYDANTOINASE_OXOPROLINASE"/>
    <property type="match status" value="1"/>
</dbReference>
<dbReference type="InterPro" id="IPR048350">
    <property type="entry name" value="S-Me-THD-like_C"/>
</dbReference>
<dbReference type="Gene3D" id="3.40.1610.10">
    <property type="entry name" value="CV3147-like domain"/>
    <property type="match status" value="1"/>
</dbReference>
<evidence type="ECO:0008006" key="7">
    <source>
        <dbReference type="Google" id="ProtNLM"/>
    </source>
</evidence>
<dbReference type="AlphaFoldDB" id="B3S0J6"/>
<evidence type="ECO:0000313" key="5">
    <source>
        <dbReference type="EMBL" id="EDV23654.1"/>
    </source>
</evidence>
<dbReference type="GO" id="GO:0016787">
    <property type="term" value="F:hydrolase activity"/>
    <property type="evidence" value="ECO:0007669"/>
    <property type="project" value="InterPro"/>
</dbReference>
<feature type="domain" description="Hydantoinase/oxoprolinase N-terminal" evidence="2">
    <location>
        <begin position="9"/>
        <end position="183"/>
    </location>
</feature>
<organism evidence="5 6">
    <name type="scientific">Trichoplax adhaerens</name>
    <name type="common">Trichoplax reptans</name>
    <dbReference type="NCBI Taxonomy" id="10228"/>
    <lineage>
        <taxon>Eukaryota</taxon>
        <taxon>Metazoa</taxon>
        <taxon>Placozoa</taxon>
        <taxon>Uniplacotomia</taxon>
        <taxon>Trichoplacea</taxon>
        <taxon>Trichoplacidae</taxon>
        <taxon>Trichoplax</taxon>
    </lineage>
</organism>
<dbReference type="CTD" id="6754759"/>
<dbReference type="Gene3D" id="3.30.420.40">
    <property type="match status" value="1"/>
</dbReference>
<dbReference type="OMA" id="RVNYSMP"/>
<dbReference type="KEGG" id="tad:TRIADDRAFT_26861"/>
<dbReference type="PhylomeDB" id="B3S0J6"/>
<dbReference type="GeneID" id="6754759"/>
<dbReference type="InterPro" id="IPR002821">
    <property type="entry name" value="Hydantoinase_A"/>
</dbReference>
<accession>B3S0J6</accession>
<dbReference type="RefSeq" id="XP_002113180.1">
    <property type="nucleotide sequence ID" value="XM_002113144.1"/>
</dbReference>
<feature type="domain" description="Hydantoinase A/oxoprolinase" evidence="1">
    <location>
        <begin position="203"/>
        <end position="408"/>
    </location>
</feature>
<dbReference type="Pfam" id="PF06032">
    <property type="entry name" value="S-Me-THD_N"/>
    <property type="match status" value="1"/>
</dbReference>
<dbReference type="InterPro" id="IPR027479">
    <property type="entry name" value="S-Me-THD_N_sf"/>
</dbReference>
<dbReference type="InParanoid" id="B3S0J6"/>
<dbReference type="Proteomes" id="UP000009022">
    <property type="component" value="Unassembled WGS sequence"/>
</dbReference>